<dbReference type="Gene3D" id="2.40.160.20">
    <property type="match status" value="1"/>
</dbReference>
<dbReference type="RefSeq" id="WP_093244314.1">
    <property type="nucleotide sequence ID" value="NZ_FNQF01000006.1"/>
</dbReference>
<proteinExistence type="predicted"/>
<evidence type="ECO:0000313" key="2">
    <source>
        <dbReference type="EMBL" id="SEA50198.1"/>
    </source>
</evidence>
<gene>
    <name evidence="2" type="ORF">SAMN05421540_106122</name>
</gene>
<dbReference type="NCBIfam" id="NF047659">
    <property type="entry name" value="THC0290_0291_fam"/>
    <property type="match status" value="1"/>
</dbReference>
<keyword evidence="1" id="KW-0732">Signal</keyword>
<evidence type="ECO:0000313" key="3">
    <source>
        <dbReference type="Proteomes" id="UP000198820"/>
    </source>
</evidence>
<evidence type="ECO:0008006" key="4">
    <source>
        <dbReference type="Google" id="ProtNLM"/>
    </source>
</evidence>
<reference evidence="2 3" key="1">
    <citation type="submission" date="2016-10" db="EMBL/GenBank/DDBJ databases">
        <authorList>
            <person name="de Groot N.N."/>
        </authorList>
    </citation>
    <scope>NUCLEOTIDE SEQUENCE [LARGE SCALE GENOMIC DNA]</scope>
    <source>
        <strain evidence="2 3">DSM 23581</strain>
    </source>
</reference>
<keyword evidence="3" id="KW-1185">Reference proteome</keyword>
<dbReference type="AlphaFoldDB" id="A0A1H4BQ16"/>
<sequence>MKTNLSVLTIILFLFFSSSNVQAQISSEVGIFAGPVSFRGDYGEKGDSETNFGNTGLGIGINHYANFAYSGRSRSYFNQHFKVRSQFLYHTTNLEHYGRYVDGGSSQAFKLKAMTGKASVIELGTGLEWYYGRIRDFERNIGEIMPYAGFGFNVVFASPKNETSLPGELGSSDNTWPSFLWKPGEDPRVSSEAETTFGLNFQAGIKYKLSRSGELQLEARWHTYFSDMVDGLNPSSGNKSNDWMAMLAIGYIYYL</sequence>
<organism evidence="2 3">
    <name type="scientific">Psychroflexus halocasei</name>
    <dbReference type="NCBI Taxonomy" id="908615"/>
    <lineage>
        <taxon>Bacteria</taxon>
        <taxon>Pseudomonadati</taxon>
        <taxon>Bacteroidota</taxon>
        <taxon>Flavobacteriia</taxon>
        <taxon>Flavobacteriales</taxon>
        <taxon>Flavobacteriaceae</taxon>
        <taxon>Psychroflexus</taxon>
    </lineage>
</organism>
<feature type="chain" id="PRO_5011513320" description="Outer membrane protein beta-barrel domain-containing protein" evidence="1">
    <location>
        <begin position="24"/>
        <end position="255"/>
    </location>
</feature>
<dbReference type="STRING" id="908615.SAMN05421540_106122"/>
<evidence type="ECO:0000256" key="1">
    <source>
        <dbReference type="SAM" id="SignalP"/>
    </source>
</evidence>
<dbReference type="SUPFAM" id="SSF56925">
    <property type="entry name" value="OMPA-like"/>
    <property type="match status" value="1"/>
</dbReference>
<feature type="signal peptide" evidence="1">
    <location>
        <begin position="1"/>
        <end position="23"/>
    </location>
</feature>
<name>A0A1H4BQ16_9FLAO</name>
<protein>
    <recommendedName>
        <fullName evidence="4">Outer membrane protein beta-barrel domain-containing protein</fullName>
    </recommendedName>
</protein>
<dbReference type="EMBL" id="FNQF01000006">
    <property type="protein sequence ID" value="SEA50198.1"/>
    <property type="molecule type" value="Genomic_DNA"/>
</dbReference>
<accession>A0A1H4BQ16</accession>
<dbReference type="InterPro" id="IPR011250">
    <property type="entry name" value="OMP/PagP_B-barrel"/>
</dbReference>
<dbReference type="Proteomes" id="UP000198820">
    <property type="component" value="Unassembled WGS sequence"/>
</dbReference>